<comment type="caution">
    <text evidence="1">The sequence shown here is derived from an EMBL/GenBank/DDBJ whole genome shotgun (WGS) entry which is preliminary data.</text>
</comment>
<protein>
    <recommendedName>
        <fullName evidence="3">MULE domain-containing protein</fullName>
    </recommendedName>
</protein>
<dbReference type="AlphaFoldDB" id="A0A6G0YK58"/>
<keyword evidence="2" id="KW-1185">Reference proteome</keyword>
<dbReference type="OrthoDB" id="6578237at2759"/>
<evidence type="ECO:0008006" key="3">
    <source>
        <dbReference type="Google" id="ProtNLM"/>
    </source>
</evidence>
<reference evidence="1 2" key="1">
    <citation type="submission" date="2019-08" db="EMBL/GenBank/DDBJ databases">
        <title>Whole genome of Aphis craccivora.</title>
        <authorList>
            <person name="Voronova N.V."/>
            <person name="Shulinski R.S."/>
            <person name="Bandarenka Y.V."/>
            <person name="Zhorov D.G."/>
            <person name="Warner D."/>
        </authorList>
    </citation>
    <scope>NUCLEOTIDE SEQUENCE [LARGE SCALE GENOMIC DNA]</scope>
    <source>
        <strain evidence="1">180601</strain>
        <tissue evidence="1">Whole Body</tissue>
    </source>
</reference>
<sequence>MEHFIEIIKTNSKKPKIAHIGYLHHFQKDVLKTSLDIEKPIFISIDHDHVHTSNKNSVAALKLQNKMNEKAQIYPMQHRVKYLSSLGYNDPSKPAFRKELVIEGEWCLYGEERFLLDDNGPDANERVLIFATDTGLSLLVISNTWFIDGNFGLALEYFKQLYVFRVQKNSFFITAVYCILEPVMNAAKLILGSHITIRGCFYYLCQSTYRKLQELGLSERYKTDEAFRKFCTMVDSLTFLPLDDVKNGMKWLKKNIPTRAEDFIIYFDTTYVNGSFKRIGTNDSNIRLRRIPPVFPPCTWNVHQTTLSNDDIWHLIRKIKYEVALDYAKLALDDVGETNIKTTKLGQMRTMEIR</sequence>
<dbReference type="EMBL" id="VUJU01003649">
    <property type="protein sequence ID" value="KAF0757194.1"/>
    <property type="molecule type" value="Genomic_DNA"/>
</dbReference>
<dbReference type="Proteomes" id="UP000478052">
    <property type="component" value="Unassembled WGS sequence"/>
</dbReference>
<name>A0A6G0YK58_APHCR</name>
<gene>
    <name evidence="1" type="ORF">FWK35_00009199</name>
</gene>
<organism evidence="1 2">
    <name type="scientific">Aphis craccivora</name>
    <name type="common">Cowpea aphid</name>
    <dbReference type="NCBI Taxonomy" id="307492"/>
    <lineage>
        <taxon>Eukaryota</taxon>
        <taxon>Metazoa</taxon>
        <taxon>Ecdysozoa</taxon>
        <taxon>Arthropoda</taxon>
        <taxon>Hexapoda</taxon>
        <taxon>Insecta</taxon>
        <taxon>Pterygota</taxon>
        <taxon>Neoptera</taxon>
        <taxon>Paraneoptera</taxon>
        <taxon>Hemiptera</taxon>
        <taxon>Sternorrhyncha</taxon>
        <taxon>Aphidomorpha</taxon>
        <taxon>Aphidoidea</taxon>
        <taxon>Aphididae</taxon>
        <taxon>Aphidini</taxon>
        <taxon>Aphis</taxon>
        <taxon>Aphis</taxon>
    </lineage>
</organism>
<evidence type="ECO:0000313" key="2">
    <source>
        <dbReference type="Proteomes" id="UP000478052"/>
    </source>
</evidence>
<evidence type="ECO:0000313" key="1">
    <source>
        <dbReference type="EMBL" id="KAF0757194.1"/>
    </source>
</evidence>
<proteinExistence type="predicted"/>
<accession>A0A6G0YK58</accession>